<evidence type="ECO:0000313" key="3">
    <source>
        <dbReference type="Proteomes" id="UP000297716"/>
    </source>
</evidence>
<dbReference type="EMBL" id="SKBN01000097">
    <property type="protein sequence ID" value="TGJ83347.1"/>
    <property type="molecule type" value="Genomic_DNA"/>
</dbReference>
<keyword evidence="3" id="KW-1185">Reference proteome</keyword>
<organism evidence="2 3">
    <name type="scientific">Xylaria hypoxylon</name>
    <dbReference type="NCBI Taxonomy" id="37992"/>
    <lineage>
        <taxon>Eukaryota</taxon>
        <taxon>Fungi</taxon>
        <taxon>Dikarya</taxon>
        <taxon>Ascomycota</taxon>
        <taxon>Pezizomycotina</taxon>
        <taxon>Sordariomycetes</taxon>
        <taxon>Xylariomycetidae</taxon>
        <taxon>Xylariales</taxon>
        <taxon>Xylariaceae</taxon>
        <taxon>Xylaria</taxon>
    </lineage>
</organism>
<feature type="region of interest" description="Disordered" evidence="1">
    <location>
        <begin position="432"/>
        <end position="478"/>
    </location>
</feature>
<proteinExistence type="predicted"/>
<dbReference type="Proteomes" id="UP000297716">
    <property type="component" value="Unassembled WGS sequence"/>
</dbReference>
<feature type="region of interest" description="Disordered" evidence="1">
    <location>
        <begin position="295"/>
        <end position="319"/>
    </location>
</feature>
<comment type="caution">
    <text evidence="2">The sequence shown here is derived from an EMBL/GenBank/DDBJ whole genome shotgun (WGS) entry which is preliminary data.</text>
</comment>
<protein>
    <submittedName>
        <fullName evidence="2">Uncharacterized protein</fullName>
    </submittedName>
</protein>
<name>A0A4Z0YIP8_9PEZI</name>
<accession>A0A4Z0YIP8</accession>
<sequence>MKDHGIDNGDSNNLREPQHAKSQELTDSLYDGPLDHIIRNHPELFVRPQFWTRCQAKFLHVVYKEEQPKMIFSHQHLRLTHKYGEHEDRVQDADMSTPKSNKGEYMLRVPLFEFPDVKSSYMHSHIDKPKTNTDSLMSLRMTVMERLMLERKRKRKRKSSKNVATLGIPDQIANQPVENRNHEINNNTKDIHHRLKVKNIPLAIEYGRRRIIIVPNCRNYILTQDTPSAPQHAWRLIYLDQSQVKNRWSSKRKRRNQIMADKLGIQEDVSDTSLSEGFIASLFIAMAQQRQYEIEEEKQRAQQSAANMQEPSQARPNSVELQLQPRYQILLSDKDGPDMHLYTAHVSDFLLEHFRTPARLPQVAQPKYGSPLLKIHRTVIPFLPCKSFRRRLRRNIMYLANSTVDGFFPGVNPQHNPEKEGARQRELGVILEPSESTDRKHQQQQLATRVRPKVESATIDSPGALAPFDDSTNGKGQE</sequence>
<feature type="compositionally biased region" description="Polar residues" evidence="1">
    <location>
        <begin position="301"/>
        <end position="319"/>
    </location>
</feature>
<gene>
    <name evidence="2" type="ORF">E0Z10_g5422</name>
</gene>
<reference evidence="2 3" key="1">
    <citation type="submission" date="2019-03" db="EMBL/GenBank/DDBJ databases">
        <title>Draft genome sequence of Xylaria hypoxylon DSM 108379, a ubiquitous saprotrophic-parasitic fungi on hardwood.</title>
        <authorList>
            <person name="Buettner E."/>
            <person name="Leonhardt S."/>
            <person name="Gebauer A.M."/>
            <person name="Liers C."/>
            <person name="Hofrichter M."/>
            <person name="Kellner H."/>
        </authorList>
    </citation>
    <scope>NUCLEOTIDE SEQUENCE [LARGE SCALE GENOMIC DNA]</scope>
    <source>
        <strain evidence="2 3">DSM 108379</strain>
    </source>
</reference>
<evidence type="ECO:0000256" key="1">
    <source>
        <dbReference type="SAM" id="MobiDB-lite"/>
    </source>
</evidence>
<feature type="region of interest" description="Disordered" evidence="1">
    <location>
        <begin position="1"/>
        <end position="22"/>
    </location>
</feature>
<evidence type="ECO:0000313" key="2">
    <source>
        <dbReference type="EMBL" id="TGJ83347.1"/>
    </source>
</evidence>
<dbReference type="AlphaFoldDB" id="A0A4Z0YIP8"/>
<dbReference type="OrthoDB" id="4776307at2759"/>